<accession>A0A1R0KG15</accession>
<comment type="caution">
    <text evidence="1">The sequence shown here is derived from an EMBL/GenBank/DDBJ whole genome shotgun (WGS) entry which is preliminary data.</text>
</comment>
<dbReference type="AlphaFoldDB" id="A0A1R0KG15"/>
<dbReference type="EMBL" id="MQUQ01000026">
    <property type="protein sequence ID" value="OLZ44402.1"/>
    <property type="molecule type" value="Genomic_DNA"/>
</dbReference>
<proteinExistence type="predicted"/>
<reference evidence="1 2" key="1">
    <citation type="submission" date="2016-01" db="EMBL/GenBank/DDBJ databases">
        <title>Amycolatopsis coloradensis genome sequencing and assembly.</title>
        <authorList>
            <person name="Mayilraj S."/>
        </authorList>
    </citation>
    <scope>NUCLEOTIDE SEQUENCE [LARGE SCALE GENOMIC DNA]</scope>
    <source>
        <strain evidence="1 2">DSM 44225</strain>
    </source>
</reference>
<evidence type="ECO:0000313" key="2">
    <source>
        <dbReference type="Proteomes" id="UP000187486"/>
    </source>
</evidence>
<sequence length="111" mass="12049">MARNTASTIWQVRFLGGVRYRAEYCCRGSGAGSFDLLLTPGLREAVDLPAVDDAVALCAAGLILDSLLPTGDPVPDEIDLETLAYADSAFVIELRRRLWNVADRVRVLDPA</sequence>
<dbReference type="Proteomes" id="UP000187486">
    <property type="component" value="Unassembled WGS sequence"/>
</dbReference>
<evidence type="ECO:0000313" key="1">
    <source>
        <dbReference type="EMBL" id="OLZ44402.1"/>
    </source>
</evidence>
<keyword evidence="2" id="KW-1185">Reference proteome</keyword>
<organism evidence="1 2">
    <name type="scientific">Amycolatopsis coloradensis</name>
    <dbReference type="NCBI Taxonomy" id="76021"/>
    <lineage>
        <taxon>Bacteria</taxon>
        <taxon>Bacillati</taxon>
        <taxon>Actinomycetota</taxon>
        <taxon>Actinomycetes</taxon>
        <taxon>Pseudonocardiales</taxon>
        <taxon>Pseudonocardiaceae</taxon>
        <taxon>Amycolatopsis</taxon>
    </lineage>
</organism>
<protein>
    <submittedName>
        <fullName evidence="1">Uncharacterized protein</fullName>
    </submittedName>
</protein>
<name>A0A1R0KG15_9PSEU</name>
<gene>
    <name evidence="1" type="ORF">BS329_36830</name>
</gene>